<evidence type="ECO:0000256" key="1">
    <source>
        <dbReference type="SAM" id="SignalP"/>
    </source>
</evidence>
<dbReference type="RefSeq" id="WP_176071295.1">
    <property type="nucleotide sequence ID" value="NZ_JABWMJ010000013.1"/>
</dbReference>
<gene>
    <name evidence="2" type="ORF">HQN59_22180</name>
</gene>
<accession>A0A7Y6TYU1</accession>
<dbReference type="Pfam" id="PF04214">
    <property type="entry name" value="DUF411"/>
    <property type="match status" value="1"/>
</dbReference>
<feature type="chain" id="PRO_5030847004" evidence="1">
    <location>
        <begin position="23"/>
        <end position="147"/>
    </location>
</feature>
<protein>
    <submittedName>
        <fullName evidence="2">DUF411 domain-containing protein</fullName>
    </submittedName>
</protein>
<dbReference type="AlphaFoldDB" id="A0A7Y6TYU1"/>
<proteinExistence type="predicted"/>
<reference evidence="2 3" key="1">
    <citation type="submission" date="2020-06" db="EMBL/GenBank/DDBJ databases">
        <title>Schlegella sp. ID0723 isolated from air conditioner.</title>
        <authorList>
            <person name="Kim D.Y."/>
            <person name="Kim D.-U."/>
        </authorList>
    </citation>
    <scope>NUCLEOTIDE SEQUENCE [LARGE SCALE GENOMIC DNA]</scope>
    <source>
        <strain evidence="2 3">ID0723</strain>
    </source>
</reference>
<dbReference type="Proteomes" id="UP000529637">
    <property type="component" value="Unassembled WGS sequence"/>
</dbReference>
<keyword evidence="1" id="KW-0732">Signal</keyword>
<name>A0A7Y6TYU1_9BURK</name>
<sequence length="147" mass="15790">MKTASRIAVAVFALTLQGAAMAAAIPVKLFKNPSCFCCDLYAKHLEQHGFKVELVSTTDMALVKQRHGIPEKLEGCHTALLQGYVVEGLVPAQFVHRLLQERPKIKGLALPGMPVGAPGMEGPKSKPLQVYALEPAPNANPNVFGTF</sequence>
<keyword evidence="3" id="KW-1185">Reference proteome</keyword>
<organism evidence="2 3">
    <name type="scientific">Piscinibacter koreensis</name>
    <dbReference type="NCBI Taxonomy" id="2742824"/>
    <lineage>
        <taxon>Bacteria</taxon>
        <taxon>Pseudomonadati</taxon>
        <taxon>Pseudomonadota</taxon>
        <taxon>Betaproteobacteria</taxon>
        <taxon>Burkholderiales</taxon>
        <taxon>Sphaerotilaceae</taxon>
        <taxon>Piscinibacter</taxon>
    </lineage>
</organism>
<dbReference type="EMBL" id="JABWMJ010000013">
    <property type="protein sequence ID" value="NUZ08462.1"/>
    <property type="molecule type" value="Genomic_DNA"/>
</dbReference>
<evidence type="ECO:0000313" key="3">
    <source>
        <dbReference type="Proteomes" id="UP000529637"/>
    </source>
</evidence>
<feature type="signal peptide" evidence="1">
    <location>
        <begin position="1"/>
        <end position="22"/>
    </location>
</feature>
<dbReference type="InterPro" id="IPR007332">
    <property type="entry name" value="DUF411"/>
</dbReference>
<evidence type="ECO:0000313" key="2">
    <source>
        <dbReference type="EMBL" id="NUZ08462.1"/>
    </source>
</evidence>
<comment type="caution">
    <text evidence="2">The sequence shown here is derived from an EMBL/GenBank/DDBJ whole genome shotgun (WGS) entry which is preliminary data.</text>
</comment>